<evidence type="ECO:0000313" key="1">
    <source>
        <dbReference type="EMBL" id="APH72304.1"/>
    </source>
</evidence>
<protein>
    <submittedName>
        <fullName evidence="1">Uncharacterized protein</fullName>
    </submittedName>
</protein>
<dbReference type="Proteomes" id="UP000182840">
    <property type="component" value="Chromosome"/>
</dbReference>
<name>A0A1L3SSE3_9HYPH</name>
<gene>
    <name evidence="1" type="ORF">BSQ44_13725</name>
</gene>
<accession>A0A1L3SSE3</accession>
<reference evidence="2" key="1">
    <citation type="submission" date="2016-11" db="EMBL/GenBank/DDBJ databases">
        <title>Mesorhizobium oceanicum sp. nov., isolated from deep seawater in South China Sea.</title>
        <authorList>
            <person name="Fu G.-Y."/>
        </authorList>
    </citation>
    <scope>NUCLEOTIDE SEQUENCE [LARGE SCALE GENOMIC DNA]</scope>
    <source>
        <strain evidence="2">B7</strain>
    </source>
</reference>
<dbReference type="RefSeq" id="WP_072605073.1">
    <property type="nucleotide sequence ID" value="NZ_CP018171.1"/>
</dbReference>
<dbReference type="KEGG" id="meso:BSQ44_13725"/>
<keyword evidence="2" id="KW-1185">Reference proteome</keyword>
<organism evidence="1 2">
    <name type="scientific">Aquibium oceanicum</name>
    <dbReference type="NCBI Taxonomy" id="1670800"/>
    <lineage>
        <taxon>Bacteria</taxon>
        <taxon>Pseudomonadati</taxon>
        <taxon>Pseudomonadota</taxon>
        <taxon>Alphaproteobacteria</taxon>
        <taxon>Hyphomicrobiales</taxon>
        <taxon>Phyllobacteriaceae</taxon>
        <taxon>Aquibium</taxon>
    </lineage>
</organism>
<dbReference type="EMBL" id="CP018171">
    <property type="protein sequence ID" value="APH72304.1"/>
    <property type="molecule type" value="Genomic_DNA"/>
</dbReference>
<evidence type="ECO:0000313" key="2">
    <source>
        <dbReference type="Proteomes" id="UP000182840"/>
    </source>
</evidence>
<dbReference type="OrthoDB" id="8101426at2"/>
<proteinExistence type="predicted"/>
<sequence length="135" mass="14745">MAATLDDRTMRRIVALLVSFAVMAERAAGRSFPVRFVVLCILRHAEAVALLFVAETFEADVFYVHGDPETGYGPADAMAIAMRLRALASLVFAMLDPADLDDGWVIVLSRRALRSDARACLTAPFGWIIPCIDTS</sequence>
<dbReference type="AlphaFoldDB" id="A0A1L3SSE3"/>